<dbReference type="PANTHER" id="PTHR38479">
    <property type="entry name" value="LMO0824 PROTEIN"/>
    <property type="match status" value="1"/>
</dbReference>
<dbReference type="AlphaFoldDB" id="A0A3D9T093"/>
<reference evidence="1 2" key="1">
    <citation type="submission" date="2018-08" db="EMBL/GenBank/DDBJ databases">
        <title>Sequencing the genomes of 1000 actinobacteria strains.</title>
        <authorList>
            <person name="Klenk H.-P."/>
        </authorList>
    </citation>
    <scope>NUCLEOTIDE SEQUENCE [LARGE SCALE GENOMIC DNA]</scope>
    <source>
        <strain evidence="1 2">DSM 43927</strain>
    </source>
</reference>
<proteinExistence type="predicted"/>
<evidence type="ECO:0000313" key="1">
    <source>
        <dbReference type="EMBL" id="REE99743.1"/>
    </source>
</evidence>
<comment type="caution">
    <text evidence="1">The sequence shown here is derived from an EMBL/GenBank/DDBJ whole genome shotgun (WGS) entry which is preliminary data.</text>
</comment>
<dbReference type="OrthoDB" id="9148135at2"/>
<protein>
    <submittedName>
        <fullName evidence="1">Winged helix DNA-binding protein</fullName>
    </submittedName>
</protein>
<keyword evidence="1" id="KW-0238">DNA-binding</keyword>
<dbReference type="GO" id="GO:0003677">
    <property type="term" value="F:DNA binding"/>
    <property type="evidence" value="ECO:0007669"/>
    <property type="project" value="UniProtKB-KW"/>
</dbReference>
<accession>A0A3D9T093</accession>
<dbReference type="EMBL" id="QTTT01000001">
    <property type="protein sequence ID" value="REE99743.1"/>
    <property type="molecule type" value="Genomic_DNA"/>
</dbReference>
<dbReference type="Pfam" id="PF06224">
    <property type="entry name" value="AlkZ-like"/>
    <property type="match status" value="1"/>
</dbReference>
<sequence>MRVFDAVERRARLAVRHRLAPAVRSDDVPTIAGAVVALHATDPATVFLSVAARTVAGTSADVERALYDDRSVLRMLGMRRTMFVVPDGLAPVVQAACTDAVAVRERRSLVRQLAEAGLGDERWLDEVAASTRRALVERREATAVQLAEAEPRLKLRYDPAPGKAYSRPTNLTGRVLGLLAMEGEIVRGRPLGSWLSGQYRWSPVERWLPEGMARPSPEEARAELARRWLAAYGPAPVADLKWWTGWTAVEVKKALAAIGPAEVDLGGVTGLLLPGDEEPVPDPGPWAALLPSLDPTPMGWAGREWYLGEHREALFDRTGNIGPTVWWNGRIVGGWAQRKDGEIALRLLEDVGADAVAVIEVERARMAGYLGEVRVTPRFRTPLERELTG</sequence>
<dbReference type="InterPro" id="IPR009351">
    <property type="entry name" value="AlkZ-like"/>
</dbReference>
<evidence type="ECO:0000313" key="2">
    <source>
        <dbReference type="Proteomes" id="UP000256661"/>
    </source>
</evidence>
<keyword evidence="2" id="KW-1185">Reference proteome</keyword>
<dbReference type="RefSeq" id="WP_116024998.1">
    <property type="nucleotide sequence ID" value="NZ_QTTT01000001.1"/>
</dbReference>
<name>A0A3D9T093_9ACTN</name>
<organism evidence="1 2">
    <name type="scientific">Thermomonospora umbrina</name>
    <dbReference type="NCBI Taxonomy" id="111806"/>
    <lineage>
        <taxon>Bacteria</taxon>
        <taxon>Bacillati</taxon>
        <taxon>Actinomycetota</taxon>
        <taxon>Actinomycetes</taxon>
        <taxon>Streptosporangiales</taxon>
        <taxon>Thermomonosporaceae</taxon>
        <taxon>Thermomonospora</taxon>
    </lineage>
</organism>
<gene>
    <name evidence="1" type="ORF">DFJ69_5259</name>
</gene>
<dbReference type="Proteomes" id="UP000256661">
    <property type="component" value="Unassembled WGS sequence"/>
</dbReference>
<dbReference type="PANTHER" id="PTHR38479:SF2">
    <property type="entry name" value="WINGED HELIX DNA-BINDING DOMAIN-CONTAINING PROTEIN"/>
    <property type="match status" value="1"/>
</dbReference>